<name>A0A443J984_9MICO</name>
<gene>
    <name evidence="1" type="ORF">D8Y23_12385</name>
</gene>
<dbReference type="Proteomes" id="UP000285970">
    <property type="component" value="Unassembled WGS sequence"/>
</dbReference>
<reference evidence="1 2" key="1">
    <citation type="journal article" date="2018" name="Front. Microbiol.">
        <title>Novel Insights Into Bacterial Dimethylsulfoniopropionate Catabolism in the East China Sea.</title>
        <authorList>
            <person name="Liu J."/>
            <person name="Liu J."/>
            <person name="Zhang S.H."/>
            <person name="Liang J."/>
            <person name="Lin H."/>
            <person name="Song D."/>
            <person name="Yang G.P."/>
            <person name="Todd J.D."/>
            <person name="Zhang X.H."/>
        </authorList>
    </citation>
    <scope>NUCLEOTIDE SEQUENCE [LARGE SCALE GENOMIC DNA]</scope>
    <source>
        <strain evidence="1 2">ZYFD042</strain>
    </source>
</reference>
<keyword evidence="1" id="KW-0808">Transferase</keyword>
<dbReference type="EMBL" id="RBZY01000045">
    <property type="protein sequence ID" value="RWR17060.1"/>
    <property type="molecule type" value="Genomic_DNA"/>
</dbReference>
<comment type="caution">
    <text evidence="1">The sequence shown here is derived from an EMBL/GenBank/DDBJ whole genome shotgun (WGS) entry which is preliminary data.</text>
</comment>
<sequence length="44" mass="4669">MAVAPGLIARTGRAWDRFDGPRRLVGIDLARGLAVIGMLAAHLL</sequence>
<evidence type="ECO:0000313" key="1">
    <source>
        <dbReference type="EMBL" id="RWR17060.1"/>
    </source>
</evidence>
<dbReference type="AlphaFoldDB" id="A0A443J984"/>
<organism evidence="1 2">
    <name type="scientific">Microbacterium enclense</name>
    <dbReference type="NCBI Taxonomy" id="993073"/>
    <lineage>
        <taxon>Bacteria</taxon>
        <taxon>Bacillati</taxon>
        <taxon>Actinomycetota</taxon>
        <taxon>Actinomycetes</taxon>
        <taxon>Micrococcales</taxon>
        <taxon>Microbacteriaceae</taxon>
        <taxon>Microbacterium</taxon>
    </lineage>
</organism>
<accession>A0A443J984</accession>
<feature type="non-terminal residue" evidence="1">
    <location>
        <position position="44"/>
    </location>
</feature>
<proteinExistence type="predicted"/>
<keyword evidence="1" id="KW-0012">Acyltransferase</keyword>
<protein>
    <submittedName>
        <fullName evidence="1">Acyltransferase</fullName>
    </submittedName>
</protein>
<dbReference type="GO" id="GO:0016746">
    <property type="term" value="F:acyltransferase activity"/>
    <property type="evidence" value="ECO:0007669"/>
    <property type="project" value="UniProtKB-KW"/>
</dbReference>
<evidence type="ECO:0000313" key="2">
    <source>
        <dbReference type="Proteomes" id="UP000285970"/>
    </source>
</evidence>